<dbReference type="EMBL" id="OZ034837">
    <property type="protein sequence ID" value="CAL1678201.1"/>
    <property type="molecule type" value="Genomic_DNA"/>
</dbReference>
<evidence type="ECO:0000256" key="5">
    <source>
        <dbReference type="ARBA" id="ARBA00022723"/>
    </source>
</evidence>
<dbReference type="GO" id="GO:0005634">
    <property type="term" value="C:nucleus"/>
    <property type="evidence" value="ECO:0007669"/>
    <property type="project" value="UniProtKB-SubCell"/>
</dbReference>
<keyword evidence="7" id="KW-0539">Nucleus</keyword>
<sequence>MKWKQINNLQPLQLTMEGIRYRRIWQNERSFDFWNRIVNFHYTSKEWIESFRMSKDSFLELCDLLRGELEPKPQFLVSREAISVQKQIAVALYKLASTAEYRVVGNVMGIHKSSVKKCFYRVVKAINKIMLPNYIYMPDKNEAKFIAKKFEEKCFIPQIIGSIDGTHIEIIPPKEGYRDFINRKGWPSYNMLAVVDHNGRFRNVVIKHPGSCHDAAVFKESTLYKNADTIIPQNTYNTNEMEVPFMIVGDPAYPLLSWLLKGFSGSLSAEEESFNVYLNSAPVSVEMAFGRLKARWRILHKINCDYSFAPEVIAACCTLHNFVENKKDQFIMQWLEEVEQLEVLIPQPTANTCAEKDSVQGTILRNHIKQYLSENFPLRKALIRP</sequence>
<evidence type="ECO:0000313" key="11">
    <source>
        <dbReference type="Proteomes" id="UP001497644"/>
    </source>
</evidence>
<protein>
    <recommendedName>
        <fullName evidence="12">DDE Tnp4 domain-containing protein</fullName>
    </recommendedName>
</protein>
<evidence type="ECO:0000313" key="10">
    <source>
        <dbReference type="EMBL" id="CAL1678201.1"/>
    </source>
</evidence>
<keyword evidence="4" id="KW-0540">Nuclease</keyword>
<dbReference type="InterPro" id="IPR045249">
    <property type="entry name" value="HARBI1-like"/>
</dbReference>
<comment type="subcellular location">
    <subcellularLocation>
        <location evidence="2">Nucleus</location>
    </subcellularLocation>
</comment>
<organism evidence="10 11">
    <name type="scientific">Lasius platythorax</name>
    <dbReference type="NCBI Taxonomy" id="488582"/>
    <lineage>
        <taxon>Eukaryota</taxon>
        <taxon>Metazoa</taxon>
        <taxon>Ecdysozoa</taxon>
        <taxon>Arthropoda</taxon>
        <taxon>Hexapoda</taxon>
        <taxon>Insecta</taxon>
        <taxon>Pterygota</taxon>
        <taxon>Neoptera</taxon>
        <taxon>Endopterygota</taxon>
        <taxon>Hymenoptera</taxon>
        <taxon>Apocrita</taxon>
        <taxon>Aculeata</taxon>
        <taxon>Formicoidea</taxon>
        <taxon>Formicidae</taxon>
        <taxon>Formicinae</taxon>
        <taxon>Lasius</taxon>
        <taxon>Lasius</taxon>
    </lineage>
</organism>
<name>A0AAV2NDG5_9HYME</name>
<evidence type="ECO:0000256" key="3">
    <source>
        <dbReference type="ARBA" id="ARBA00006958"/>
    </source>
</evidence>
<dbReference type="PANTHER" id="PTHR22930">
    <property type="match status" value="1"/>
</dbReference>
<dbReference type="Proteomes" id="UP001497644">
    <property type="component" value="Chromosome 14"/>
</dbReference>
<dbReference type="AlphaFoldDB" id="A0AAV2NDG5"/>
<evidence type="ECO:0000256" key="7">
    <source>
        <dbReference type="ARBA" id="ARBA00023242"/>
    </source>
</evidence>
<evidence type="ECO:0000256" key="2">
    <source>
        <dbReference type="ARBA" id="ARBA00004123"/>
    </source>
</evidence>
<evidence type="ECO:0000256" key="1">
    <source>
        <dbReference type="ARBA" id="ARBA00001968"/>
    </source>
</evidence>
<evidence type="ECO:0000259" key="9">
    <source>
        <dbReference type="Pfam" id="PF26138"/>
    </source>
</evidence>
<feature type="domain" description="DDE Tnp4" evidence="8">
    <location>
        <begin position="163"/>
        <end position="321"/>
    </location>
</feature>
<dbReference type="Pfam" id="PF13359">
    <property type="entry name" value="DDE_Tnp_4"/>
    <property type="match status" value="1"/>
</dbReference>
<dbReference type="GO" id="GO:0046872">
    <property type="term" value="F:metal ion binding"/>
    <property type="evidence" value="ECO:0007669"/>
    <property type="project" value="UniProtKB-KW"/>
</dbReference>
<evidence type="ECO:0000256" key="6">
    <source>
        <dbReference type="ARBA" id="ARBA00022801"/>
    </source>
</evidence>
<dbReference type="PANTHER" id="PTHR22930:SF85">
    <property type="entry name" value="GH03217P-RELATED"/>
    <property type="match status" value="1"/>
</dbReference>
<dbReference type="GO" id="GO:0016787">
    <property type="term" value="F:hydrolase activity"/>
    <property type="evidence" value="ECO:0007669"/>
    <property type="project" value="UniProtKB-KW"/>
</dbReference>
<proteinExistence type="inferred from homology"/>
<keyword evidence="5" id="KW-0479">Metal-binding</keyword>
<accession>A0AAV2NDG5</accession>
<evidence type="ECO:0000259" key="8">
    <source>
        <dbReference type="Pfam" id="PF13359"/>
    </source>
</evidence>
<keyword evidence="6" id="KW-0378">Hydrolase</keyword>
<comment type="similarity">
    <text evidence="3">Belongs to the HARBI1 family.</text>
</comment>
<dbReference type="GO" id="GO:0004518">
    <property type="term" value="F:nuclease activity"/>
    <property type="evidence" value="ECO:0007669"/>
    <property type="project" value="UniProtKB-KW"/>
</dbReference>
<evidence type="ECO:0008006" key="12">
    <source>
        <dbReference type="Google" id="ProtNLM"/>
    </source>
</evidence>
<gene>
    <name evidence="10" type="ORF">LPLAT_LOCUS4098</name>
</gene>
<keyword evidence="11" id="KW-1185">Reference proteome</keyword>
<evidence type="ECO:0000256" key="4">
    <source>
        <dbReference type="ARBA" id="ARBA00022722"/>
    </source>
</evidence>
<comment type="cofactor">
    <cofactor evidence="1">
        <name>a divalent metal cation</name>
        <dbReference type="ChEBI" id="CHEBI:60240"/>
    </cofactor>
</comment>
<dbReference type="InterPro" id="IPR058353">
    <property type="entry name" value="DUF8040"/>
</dbReference>
<dbReference type="Pfam" id="PF26138">
    <property type="entry name" value="DUF8040"/>
    <property type="match status" value="1"/>
</dbReference>
<dbReference type="InterPro" id="IPR027806">
    <property type="entry name" value="HARBI1_dom"/>
</dbReference>
<feature type="domain" description="DUF8040" evidence="9">
    <location>
        <begin position="44"/>
        <end position="127"/>
    </location>
</feature>
<reference evidence="10" key="1">
    <citation type="submission" date="2024-04" db="EMBL/GenBank/DDBJ databases">
        <authorList>
            <consortium name="Molecular Ecology Group"/>
        </authorList>
    </citation>
    <scope>NUCLEOTIDE SEQUENCE</scope>
</reference>